<evidence type="ECO:0000256" key="2">
    <source>
        <dbReference type="ARBA" id="ARBA00022801"/>
    </source>
</evidence>
<dbReference type="Pfam" id="PF20434">
    <property type="entry name" value="BD-FAE"/>
    <property type="match status" value="1"/>
</dbReference>
<dbReference type="Gene3D" id="3.40.50.1820">
    <property type="entry name" value="alpha/beta hydrolase"/>
    <property type="match status" value="1"/>
</dbReference>
<evidence type="ECO:0000313" key="4">
    <source>
        <dbReference type="EMBL" id="MBB5984769.1"/>
    </source>
</evidence>
<feature type="domain" description="BD-FAE-like" evidence="3">
    <location>
        <begin position="17"/>
        <end position="203"/>
    </location>
</feature>
<keyword evidence="2" id="KW-0378">Hydrolase</keyword>
<evidence type="ECO:0000259" key="3">
    <source>
        <dbReference type="Pfam" id="PF20434"/>
    </source>
</evidence>
<keyword evidence="5" id="KW-1185">Reference proteome</keyword>
<dbReference type="PANTHER" id="PTHR48081">
    <property type="entry name" value="AB HYDROLASE SUPERFAMILY PROTEIN C4A8.06C"/>
    <property type="match status" value="1"/>
</dbReference>
<dbReference type="SUPFAM" id="SSF53474">
    <property type="entry name" value="alpha/beta-Hydrolases"/>
    <property type="match status" value="1"/>
</dbReference>
<accession>A0ABR6NBV2</accession>
<name>A0ABR6NBV2_9SPHN</name>
<dbReference type="Proteomes" id="UP001138540">
    <property type="component" value="Unassembled WGS sequence"/>
</dbReference>
<dbReference type="PANTHER" id="PTHR48081:SF33">
    <property type="entry name" value="KYNURENINE FORMAMIDASE"/>
    <property type="match status" value="1"/>
</dbReference>
<dbReference type="InterPro" id="IPR050300">
    <property type="entry name" value="GDXG_lipolytic_enzyme"/>
</dbReference>
<dbReference type="InterPro" id="IPR029058">
    <property type="entry name" value="AB_hydrolase_fold"/>
</dbReference>
<evidence type="ECO:0000313" key="5">
    <source>
        <dbReference type="Proteomes" id="UP001138540"/>
    </source>
</evidence>
<sequence>MIADIPYRHLAGWQGMLDIHLPAGDGPHPALLYLHGGGWRMGDKTAVAAHAPFWSAMGLAVVSASYRLADEAPAPAAFEDAAAALDWLGDEGAAYGIDTTRLLIGGHSAGATLALAVAYTHARQPRAALAWSAHADLAAYHDERKRAGEPVAWLAASADPNGLARALSPQALARPGLPSTLLVHSDRDPRVPYAAAARLAASLSGHGVCAELVTMRSDHHLPKDHPPDEIARAHARTRAFLHRVGLIGEAVPHPAEAG</sequence>
<protein>
    <submittedName>
        <fullName evidence="4">Acetyl esterase/lipase</fullName>
    </submittedName>
</protein>
<dbReference type="RefSeq" id="WP_184150332.1">
    <property type="nucleotide sequence ID" value="NZ_JACHKA010000001.1"/>
</dbReference>
<dbReference type="InterPro" id="IPR002168">
    <property type="entry name" value="Lipase_GDXG_HIS_AS"/>
</dbReference>
<proteinExistence type="inferred from homology"/>
<dbReference type="PROSITE" id="PS01173">
    <property type="entry name" value="LIPASE_GDXG_HIS"/>
    <property type="match status" value="1"/>
</dbReference>
<dbReference type="InterPro" id="IPR049492">
    <property type="entry name" value="BD-FAE-like_dom"/>
</dbReference>
<dbReference type="EMBL" id="JACHKA010000001">
    <property type="protein sequence ID" value="MBB5984769.1"/>
    <property type="molecule type" value="Genomic_DNA"/>
</dbReference>
<comment type="caution">
    <text evidence="4">The sequence shown here is derived from an EMBL/GenBank/DDBJ whole genome shotgun (WGS) entry which is preliminary data.</text>
</comment>
<evidence type="ECO:0000256" key="1">
    <source>
        <dbReference type="ARBA" id="ARBA00010515"/>
    </source>
</evidence>
<comment type="similarity">
    <text evidence="1">Belongs to the 'GDXG' lipolytic enzyme family.</text>
</comment>
<reference evidence="4 5" key="1">
    <citation type="submission" date="2020-08" db="EMBL/GenBank/DDBJ databases">
        <title>Exploring microbial biodiversity for novel pathways involved in the catabolism of aromatic compounds derived from lignin.</title>
        <authorList>
            <person name="Elkins J."/>
        </authorList>
    </citation>
    <scope>NUCLEOTIDE SEQUENCE [LARGE SCALE GENOMIC DNA]</scope>
    <source>
        <strain evidence="4 5">B1D3A</strain>
    </source>
</reference>
<gene>
    <name evidence="4" type="ORF">HNP60_000743</name>
</gene>
<organism evidence="4 5">
    <name type="scientific">Sphingobium lignivorans</name>
    <dbReference type="NCBI Taxonomy" id="2735886"/>
    <lineage>
        <taxon>Bacteria</taxon>
        <taxon>Pseudomonadati</taxon>
        <taxon>Pseudomonadota</taxon>
        <taxon>Alphaproteobacteria</taxon>
        <taxon>Sphingomonadales</taxon>
        <taxon>Sphingomonadaceae</taxon>
        <taxon>Sphingobium</taxon>
    </lineage>
</organism>